<dbReference type="Proteomes" id="UP001341281">
    <property type="component" value="Chromosome 03"/>
</dbReference>
<proteinExistence type="predicted"/>
<keyword evidence="3" id="KW-1185">Reference proteome</keyword>
<dbReference type="AlphaFoldDB" id="A0AAQ3T5U9"/>
<evidence type="ECO:0000313" key="2">
    <source>
        <dbReference type="EMBL" id="WVZ66682.1"/>
    </source>
</evidence>
<protein>
    <submittedName>
        <fullName evidence="2">Uncharacterized protein</fullName>
    </submittedName>
</protein>
<gene>
    <name evidence="2" type="ORF">U9M48_015871</name>
</gene>
<dbReference type="EMBL" id="CP144747">
    <property type="protein sequence ID" value="WVZ66682.1"/>
    <property type="molecule type" value="Genomic_DNA"/>
</dbReference>
<name>A0AAQ3T5U9_PASNO</name>
<feature type="region of interest" description="Disordered" evidence="1">
    <location>
        <begin position="361"/>
        <end position="383"/>
    </location>
</feature>
<organism evidence="2 3">
    <name type="scientific">Paspalum notatum var. saurae</name>
    <dbReference type="NCBI Taxonomy" id="547442"/>
    <lineage>
        <taxon>Eukaryota</taxon>
        <taxon>Viridiplantae</taxon>
        <taxon>Streptophyta</taxon>
        <taxon>Embryophyta</taxon>
        <taxon>Tracheophyta</taxon>
        <taxon>Spermatophyta</taxon>
        <taxon>Magnoliopsida</taxon>
        <taxon>Liliopsida</taxon>
        <taxon>Poales</taxon>
        <taxon>Poaceae</taxon>
        <taxon>PACMAD clade</taxon>
        <taxon>Panicoideae</taxon>
        <taxon>Andropogonodae</taxon>
        <taxon>Paspaleae</taxon>
        <taxon>Paspalinae</taxon>
        <taxon>Paspalum</taxon>
    </lineage>
</organism>
<feature type="compositionally biased region" description="Basic residues" evidence="1">
    <location>
        <begin position="30"/>
        <end position="44"/>
    </location>
</feature>
<dbReference type="PANTHER" id="PTHR37256">
    <property type="entry name" value="E1A-BINDING PROTEIN P400-LIKE"/>
    <property type="match status" value="1"/>
</dbReference>
<reference evidence="2 3" key="1">
    <citation type="submission" date="2024-02" db="EMBL/GenBank/DDBJ databases">
        <title>High-quality chromosome-scale genome assembly of Pensacola bahiagrass (Paspalum notatum Flugge var. saurae).</title>
        <authorList>
            <person name="Vega J.M."/>
            <person name="Podio M."/>
            <person name="Orjuela J."/>
            <person name="Siena L.A."/>
            <person name="Pessino S.C."/>
            <person name="Combes M.C."/>
            <person name="Mariac C."/>
            <person name="Albertini E."/>
            <person name="Pupilli F."/>
            <person name="Ortiz J.P.A."/>
            <person name="Leblanc O."/>
        </authorList>
    </citation>
    <scope>NUCLEOTIDE SEQUENCE [LARGE SCALE GENOMIC DNA]</scope>
    <source>
        <strain evidence="2">R1</strain>
        <tissue evidence="2">Leaf</tissue>
    </source>
</reference>
<accession>A0AAQ3T5U9</accession>
<dbReference type="PANTHER" id="PTHR37256:SF4">
    <property type="entry name" value="HYDROXYPROLINE-RICH GLYCOPROTEIN FAMILY PROTEIN"/>
    <property type="match status" value="1"/>
</dbReference>
<evidence type="ECO:0000313" key="3">
    <source>
        <dbReference type="Proteomes" id="UP001341281"/>
    </source>
</evidence>
<evidence type="ECO:0000256" key="1">
    <source>
        <dbReference type="SAM" id="MobiDB-lite"/>
    </source>
</evidence>
<sequence>MINTIAHGHHRPQPQQELEQAPALKPKMMMMKKKKQGRRRRTHTSRPYQESLLNMAEARREIITALKIHRATMAVKQPQHCSTYQQEAQLQQLLHQCRQHQMQVAVEDEAPLLAESYASFADQFPLANWTVAPATGDNPAGSCGYTSPVLPRDLTPLEVPTAAMGGLEHLARSLPAQPLGLNVLTSFFQGFSGSVDDDASGDLFGIPSMQSSSAAASSYSAYSSSPAMGVASTHGHRSPALSATEKYSSVDAPAAALGGPVLDDGEMQSTIGEMKADMEWSEATAADVAATSAWWSDVLLESMESGGGEGGGEIADAEGGAAGCTAEDVEAAGLPSVWRWLCEDGAGQQGQSVVTAGGNRRPAVLGTMHDGDDKSYGEDMFVP</sequence>
<feature type="region of interest" description="Disordered" evidence="1">
    <location>
        <begin position="1"/>
        <end position="49"/>
    </location>
</feature>
<feature type="compositionally biased region" description="Low complexity" evidence="1">
    <location>
        <begin position="13"/>
        <end position="29"/>
    </location>
</feature>